<name>A0A4Y2G8X4_ARAVE</name>
<dbReference type="AlphaFoldDB" id="A0A4Y2G8X4"/>
<protein>
    <submittedName>
        <fullName evidence="1">Uncharacterized protein</fullName>
    </submittedName>
</protein>
<gene>
    <name evidence="1" type="ORF">AVEN_266439_1</name>
</gene>
<evidence type="ECO:0000313" key="2">
    <source>
        <dbReference type="Proteomes" id="UP000499080"/>
    </source>
</evidence>
<reference evidence="1 2" key="1">
    <citation type="journal article" date="2019" name="Sci. Rep.">
        <title>Orb-weaving spider Araneus ventricosus genome elucidates the spidroin gene catalogue.</title>
        <authorList>
            <person name="Kono N."/>
            <person name="Nakamura H."/>
            <person name="Ohtoshi R."/>
            <person name="Moran D.A.P."/>
            <person name="Shinohara A."/>
            <person name="Yoshida Y."/>
            <person name="Fujiwara M."/>
            <person name="Mori M."/>
            <person name="Tomita M."/>
            <person name="Arakawa K."/>
        </authorList>
    </citation>
    <scope>NUCLEOTIDE SEQUENCE [LARGE SCALE GENOMIC DNA]</scope>
</reference>
<dbReference type="EMBL" id="BGPR01001239">
    <property type="protein sequence ID" value="GBM49079.1"/>
    <property type="molecule type" value="Genomic_DNA"/>
</dbReference>
<evidence type="ECO:0000313" key="1">
    <source>
        <dbReference type="EMBL" id="GBM49079.1"/>
    </source>
</evidence>
<dbReference type="Proteomes" id="UP000499080">
    <property type="component" value="Unassembled WGS sequence"/>
</dbReference>
<accession>A0A4Y2G8X4</accession>
<sequence>MCRVRREGAAWPVPPRVQDHLSTALYGRKKETDDEKDENVILMEESEGEGFGYFQEETGRGLWRWRKSPLTRFTPCFGGLLSWTDLSSIKDVFASSATLFSVETQVFAQSSLVSFCLITGIVVGTTLSLECLVILSTENKYVVNTQVPTEPQNGFRPGKFKSNLDLKVFLQQKTYSDFESNLHG</sequence>
<comment type="caution">
    <text evidence="1">The sequence shown here is derived from an EMBL/GenBank/DDBJ whole genome shotgun (WGS) entry which is preliminary data.</text>
</comment>
<organism evidence="1 2">
    <name type="scientific">Araneus ventricosus</name>
    <name type="common">Orbweaver spider</name>
    <name type="synonym">Epeira ventricosa</name>
    <dbReference type="NCBI Taxonomy" id="182803"/>
    <lineage>
        <taxon>Eukaryota</taxon>
        <taxon>Metazoa</taxon>
        <taxon>Ecdysozoa</taxon>
        <taxon>Arthropoda</taxon>
        <taxon>Chelicerata</taxon>
        <taxon>Arachnida</taxon>
        <taxon>Araneae</taxon>
        <taxon>Araneomorphae</taxon>
        <taxon>Entelegynae</taxon>
        <taxon>Araneoidea</taxon>
        <taxon>Araneidae</taxon>
        <taxon>Araneus</taxon>
    </lineage>
</organism>
<proteinExistence type="predicted"/>
<keyword evidence="2" id="KW-1185">Reference proteome</keyword>